<dbReference type="InterPro" id="IPR001245">
    <property type="entry name" value="Ser-Thr/Tyr_kinase_cat_dom"/>
</dbReference>
<keyword evidence="3 13" id="KW-0808">Transferase</keyword>
<dbReference type="FunFam" id="3.30.200.20:FF:000037">
    <property type="entry name" value="Tyrosine-protein kinase"/>
    <property type="match status" value="1"/>
</dbReference>
<comment type="caution">
    <text evidence="18">The sequence shown here is derived from an EMBL/GenBank/DDBJ whole genome shotgun (WGS) entry which is preliminary data.</text>
</comment>
<dbReference type="Pfam" id="PF08919">
    <property type="entry name" value="F_actin_bind"/>
    <property type="match status" value="1"/>
</dbReference>
<dbReference type="Gene3D" id="3.30.505.10">
    <property type="entry name" value="SH2 domain"/>
    <property type="match status" value="1"/>
</dbReference>
<dbReference type="GO" id="GO:0023052">
    <property type="term" value="P:signaling"/>
    <property type="evidence" value="ECO:0007669"/>
    <property type="project" value="UniProtKB-ARBA"/>
</dbReference>
<dbReference type="InterPro" id="IPR020635">
    <property type="entry name" value="Tyr_kinase_cat_dom"/>
</dbReference>
<feature type="domain" description="SH3" evidence="16">
    <location>
        <begin position="51"/>
        <end position="117"/>
    </location>
</feature>
<evidence type="ECO:0000259" key="16">
    <source>
        <dbReference type="PROSITE" id="PS50002"/>
    </source>
</evidence>
<dbReference type="SUPFAM" id="SSF55550">
    <property type="entry name" value="SH2 domain"/>
    <property type="match status" value="1"/>
</dbReference>
<dbReference type="PROSITE" id="PS50011">
    <property type="entry name" value="PROTEIN_KINASE_DOM"/>
    <property type="match status" value="1"/>
</dbReference>
<dbReference type="SUPFAM" id="SSF56112">
    <property type="entry name" value="Protein kinase-like (PK-like)"/>
    <property type="match status" value="1"/>
</dbReference>
<dbReference type="InterPro" id="IPR017441">
    <property type="entry name" value="Protein_kinase_ATP_BS"/>
</dbReference>
<evidence type="ECO:0000259" key="17">
    <source>
        <dbReference type="PROSITE" id="PS50011"/>
    </source>
</evidence>
<feature type="compositionally biased region" description="Polar residues" evidence="14">
    <location>
        <begin position="1101"/>
        <end position="1132"/>
    </location>
</feature>
<evidence type="ECO:0000259" key="15">
    <source>
        <dbReference type="PROSITE" id="PS50001"/>
    </source>
</evidence>
<organism evidence="18 19">
    <name type="scientific">Fasciola gigantica</name>
    <name type="common">Giant liver fluke</name>
    <dbReference type="NCBI Taxonomy" id="46835"/>
    <lineage>
        <taxon>Eukaryota</taxon>
        <taxon>Metazoa</taxon>
        <taxon>Spiralia</taxon>
        <taxon>Lophotrochozoa</taxon>
        <taxon>Platyhelminthes</taxon>
        <taxon>Trematoda</taxon>
        <taxon>Digenea</taxon>
        <taxon>Plagiorchiida</taxon>
        <taxon>Echinostomata</taxon>
        <taxon>Echinostomatoidea</taxon>
        <taxon>Fasciolidae</taxon>
        <taxon>Fasciola</taxon>
    </lineage>
</organism>
<comment type="similarity">
    <text evidence="13">Belongs to the protein kinase superfamily. Tyr protein kinase family.</text>
</comment>
<evidence type="ECO:0000256" key="7">
    <source>
        <dbReference type="ARBA" id="ARBA00022999"/>
    </source>
</evidence>
<dbReference type="Gene3D" id="3.30.200.20">
    <property type="entry name" value="Phosphorylase Kinase, domain 1"/>
    <property type="match status" value="1"/>
</dbReference>
<dbReference type="InterPro" id="IPR035837">
    <property type="entry name" value="ABL_SH2"/>
</dbReference>
<dbReference type="GO" id="GO:0005524">
    <property type="term" value="F:ATP binding"/>
    <property type="evidence" value="ECO:0007669"/>
    <property type="project" value="UniProtKB-UniRule"/>
</dbReference>
<dbReference type="Pfam" id="PF00017">
    <property type="entry name" value="SH2"/>
    <property type="match status" value="1"/>
</dbReference>
<dbReference type="SUPFAM" id="SSF50044">
    <property type="entry name" value="SH3-domain"/>
    <property type="match status" value="1"/>
</dbReference>
<dbReference type="PROSITE" id="PS00109">
    <property type="entry name" value="PROTEIN_KINASE_TYR"/>
    <property type="match status" value="1"/>
</dbReference>
<proteinExistence type="inferred from homology"/>
<dbReference type="Pfam" id="PF00018">
    <property type="entry name" value="SH3_1"/>
    <property type="match status" value="1"/>
</dbReference>
<feature type="compositionally biased region" description="Low complexity" evidence="14">
    <location>
        <begin position="697"/>
        <end position="707"/>
    </location>
</feature>
<keyword evidence="19" id="KW-1185">Reference proteome</keyword>
<feature type="region of interest" description="Disordered" evidence="14">
    <location>
        <begin position="1289"/>
        <end position="1337"/>
    </location>
</feature>
<evidence type="ECO:0000256" key="11">
    <source>
        <dbReference type="PROSITE-ProRule" id="PRU00192"/>
    </source>
</evidence>
<dbReference type="OrthoDB" id="98077at2759"/>
<gene>
    <name evidence="18" type="ORF">FGIG_05361</name>
</gene>
<dbReference type="EMBL" id="SUNJ01008590">
    <property type="protein sequence ID" value="TPP61118.1"/>
    <property type="molecule type" value="Genomic_DNA"/>
</dbReference>
<feature type="compositionally biased region" description="Pro residues" evidence="14">
    <location>
        <begin position="586"/>
        <end position="598"/>
    </location>
</feature>
<dbReference type="EC" id="2.7.10.2" evidence="13"/>
<evidence type="ECO:0000256" key="9">
    <source>
        <dbReference type="ARBA" id="ARBA00051245"/>
    </source>
</evidence>
<evidence type="ECO:0000256" key="8">
    <source>
        <dbReference type="ARBA" id="ARBA00023137"/>
    </source>
</evidence>
<evidence type="ECO:0000256" key="3">
    <source>
        <dbReference type="ARBA" id="ARBA00022679"/>
    </source>
</evidence>
<feature type="region of interest" description="Disordered" evidence="14">
    <location>
        <begin position="959"/>
        <end position="998"/>
    </location>
</feature>
<feature type="region of interest" description="Disordered" evidence="14">
    <location>
        <begin position="1064"/>
        <end position="1152"/>
    </location>
</feature>
<evidence type="ECO:0000256" key="10">
    <source>
        <dbReference type="PROSITE-ProRule" id="PRU00191"/>
    </source>
</evidence>
<dbReference type="Gene3D" id="2.30.30.40">
    <property type="entry name" value="SH3 Domains"/>
    <property type="match status" value="1"/>
</dbReference>
<keyword evidence="2" id="KW-0597">Phosphoprotein</keyword>
<dbReference type="InterPro" id="IPR015015">
    <property type="entry name" value="F-actin-binding"/>
</dbReference>
<dbReference type="Pfam" id="PF07714">
    <property type="entry name" value="PK_Tyr_Ser-Thr"/>
    <property type="match status" value="1"/>
</dbReference>
<protein>
    <recommendedName>
        <fullName evidence="13">Tyrosine-protein kinase</fullName>
        <ecNumber evidence="13">2.7.10.2</ecNumber>
    </recommendedName>
</protein>
<dbReference type="PROSITE" id="PS50001">
    <property type="entry name" value="SH2"/>
    <property type="match status" value="1"/>
</dbReference>
<dbReference type="Proteomes" id="UP000316759">
    <property type="component" value="Unassembled WGS sequence"/>
</dbReference>
<dbReference type="InterPro" id="IPR050198">
    <property type="entry name" value="Non-receptor_tyrosine_kinases"/>
</dbReference>
<keyword evidence="1 11" id="KW-0728">SH3 domain</keyword>
<feature type="region of interest" description="Disordered" evidence="14">
    <location>
        <begin position="570"/>
        <end position="726"/>
    </location>
</feature>
<accession>A0A504YTK8</accession>
<dbReference type="GO" id="GO:0004715">
    <property type="term" value="F:non-membrane spanning protein tyrosine kinase activity"/>
    <property type="evidence" value="ECO:0007669"/>
    <property type="project" value="UniProtKB-EC"/>
</dbReference>
<feature type="region of interest" description="Disordered" evidence="14">
    <location>
        <begin position="780"/>
        <end position="805"/>
    </location>
</feature>
<dbReference type="InterPro" id="IPR000980">
    <property type="entry name" value="SH2"/>
</dbReference>
<dbReference type="PROSITE" id="PS00107">
    <property type="entry name" value="PROTEIN_KINASE_ATP"/>
    <property type="match status" value="1"/>
</dbReference>
<dbReference type="InterPro" id="IPR008266">
    <property type="entry name" value="Tyr_kinase_AS"/>
</dbReference>
<evidence type="ECO:0000256" key="1">
    <source>
        <dbReference type="ARBA" id="ARBA00022443"/>
    </source>
</evidence>
<evidence type="ECO:0000256" key="13">
    <source>
        <dbReference type="RuleBase" id="RU362096"/>
    </source>
</evidence>
<dbReference type="InterPro" id="IPR036860">
    <property type="entry name" value="SH2_dom_sf"/>
</dbReference>
<evidence type="ECO:0000256" key="6">
    <source>
        <dbReference type="ARBA" id="ARBA00022840"/>
    </source>
</evidence>
<keyword evidence="4 12" id="KW-0547">Nucleotide-binding</keyword>
<evidence type="ECO:0000256" key="14">
    <source>
        <dbReference type="SAM" id="MobiDB-lite"/>
    </source>
</evidence>
<name>A0A504YTK8_FASGI</name>
<evidence type="ECO:0000313" key="18">
    <source>
        <dbReference type="EMBL" id="TPP61118.1"/>
    </source>
</evidence>
<dbReference type="PANTHER" id="PTHR24418">
    <property type="entry name" value="TYROSINE-PROTEIN KINASE"/>
    <property type="match status" value="1"/>
</dbReference>
<evidence type="ECO:0000313" key="19">
    <source>
        <dbReference type="Proteomes" id="UP000316759"/>
    </source>
</evidence>
<comment type="catalytic activity">
    <reaction evidence="9 13">
        <text>L-tyrosyl-[protein] + ATP = O-phospho-L-tyrosyl-[protein] + ADP + H(+)</text>
        <dbReference type="Rhea" id="RHEA:10596"/>
        <dbReference type="Rhea" id="RHEA-COMP:10136"/>
        <dbReference type="Rhea" id="RHEA-COMP:20101"/>
        <dbReference type="ChEBI" id="CHEBI:15378"/>
        <dbReference type="ChEBI" id="CHEBI:30616"/>
        <dbReference type="ChEBI" id="CHEBI:46858"/>
        <dbReference type="ChEBI" id="CHEBI:61978"/>
        <dbReference type="ChEBI" id="CHEBI:456216"/>
        <dbReference type="EC" id="2.7.10.2"/>
    </reaction>
</comment>
<dbReference type="CDD" id="cd11850">
    <property type="entry name" value="SH3_Abl"/>
    <property type="match status" value="1"/>
</dbReference>
<keyword evidence="5 13" id="KW-0418">Kinase</keyword>
<feature type="domain" description="Protein kinase" evidence="17">
    <location>
        <begin position="292"/>
        <end position="551"/>
    </location>
</feature>
<feature type="compositionally biased region" description="Polar residues" evidence="14">
    <location>
        <begin position="976"/>
        <end position="998"/>
    </location>
</feature>
<dbReference type="GO" id="GO:0007154">
    <property type="term" value="P:cell communication"/>
    <property type="evidence" value="ECO:0007669"/>
    <property type="project" value="UniProtKB-ARBA"/>
</dbReference>
<feature type="domain" description="SH2" evidence="15">
    <location>
        <begin position="176"/>
        <end position="266"/>
    </location>
</feature>
<dbReference type="FunFam" id="1.10.510.10:FF:000554">
    <property type="entry name" value="Predicted protein"/>
    <property type="match status" value="1"/>
</dbReference>
<dbReference type="STRING" id="46835.A0A504YTK8"/>
<dbReference type="CDD" id="cd09935">
    <property type="entry name" value="SH2_ABL"/>
    <property type="match status" value="1"/>
</dbReference>
<feature type="binding site" evidence="12">
    <location>
        <position position="321"/>
    </location>
    <ligand>
        <name>ATP</name>
        <dbReference type="ChEBI" id="CHEBI:30616"/>
    </ligand>
</feature>
<dbReference type="Gene3D" id="1.10.510.10">
    <property type="entry name" value="Transferase(Phosphotransferase) domain 1"/>
    <property type="match status" value="1"/>
</dbReference>
<keyword evidence="8 13" id="KW-0829">Tyrosine-protein kinase</keyword>
<keyword evidence="7 10" id="KW-0727">SH2 domain</keyword>
<dbReference type="InterPro" id="IPR036028">
    <property type="entry name" value="SH3-like_dom_sf"/>
</dbReference>
<evidence type="ECO:0000256" key="5">
    <source>
        <dbReference type="ARBA" id="ARBA00022777"/>
    </source>
</evidence>
<reference evidence="18 19" key="1">
    <citation type="submission" date="2019-04" db="EMBL/GenBank/DDBJ databases">
        <title>Annotation for the trematode Fasciola gigantica.</title>
        <authorList>
            <person name="Choi Y.-J."/>
        </authorList>
    </citation>
    <scope>NUCLEOTIDE SEQUENCE [LARGE SCALE GENOMIC DNA]</scope>
    <source>
        <strain evidence="18">Uganda_cow_1</strain>
    </source>
</reference>
<keyword evidence="6 12" id="KW-0067">ATP-binding</keyword>
<feature type="compositionally biased region" description="Low complexity" evidence="14">
    <location>
        <begin position="1067"/>
        <end position="1083"/>
    </location>
</feature>
<dbReference type="InterPro" id="IPR001452">
    <property type="entry name" value="SH3_domain"/>
</dbReference>
<dbReference type="PRINTS" id="PR00401">
    <property type="entry name" value="SH2DOMAIN"/>
</dbReference>
<dbReference type="PRINTS" id="PR00109">
    <property type="entry name" value="TYRKINASE"/>
</dbReference>
<dbReference type="PROSITE" id="PS50002">
    <property type="entry name" value="SH3"/>
    <property type="match status" value="1"/>
</dbReference>
<evidence type="ECO:0000256" key="4">
    <source>
        <dbReference type="ARBA" id="ARBA00022741"/>
    </source>
</evidence>
<evidence type="ECO:0000256" key="12">
    <source>
        <dbReference type="PROSITE-ProRule" id="PRU10141"/>
    </source>
</evidence>
<sequence length="1337" mass="147794">MGGQPSKERARRLPQNKCESEISCVLQAPLWLNEHNKGGAPRDSFSSGNVFADHFLIALYDFNVSNVPEYQSQITIEKDDRLRFFGYSTDGDWVDVECVRTGERGWVPANYTAPICGSTNTLNPLVTSLTFQQQQIPFLTQHQSHTQQTLQTSSLGTSGHGSQASLAGVGLDAEKWYHGAIQRSYAEYLLNSGITGSFLVRESESKPGQLTISLRYEGRIYHYRINRDDGGLFYVTESTKFQNVIDLVRHHEKQADGLACTLLYPAAKRDKTTTKLRMSPEVDIWEIDRTEIIMKHKLGSGQYGVVYEALWKPYNILVAVKTLKEDVTVRDEFLEEARLMKTLRHPNLVELLGACTREPPYYIVTEFMCNGNLLDYLRTRSRDELTPHVLLYMATQIARAMAYLEQHNFIHRDLAARNCLVGSQHTIKVADFGLARCMERDLTYRAHEGAKFPIKWTAPEGLVYNLFSTKSDVWAFGVLLWEIATYGKTPYPGIELQDVYVFLERGTRMEQPQGCPEPIYKIMLQCWQWHPDQRPTFSQIRAQLEAMHTSASIEEQVAQELARVQLDGFRSKKPSETEFQTKSNVPHPPLPPRPPPPHRSTSCDRILNETNPKRASPASDEGQLDSAMDETSFCGSKPTPIGVSRTPGMVTAPRRPRAPQYRKVIISEENEEEEEQSNSTGYADESESQLTFEDHCGSNSLGTTGSLGRKRAAPCPPRRTTPVKPFPSELTQQVFGAARLPVCSASTEGDPQGDDDVFPLPPPSDVDLCVGSSTGPRRAFPQAGCFASSTSPPPPPPVSSQSQGGFQMPSVMSTSGKAAIRFQWFLVFSMRALLGKTAIFPSASSVESPTSMLKPARPAFLPNGSHAQGKPGCVSLKPTKSPGLIKLSSCDKPSPIDESVLVTGHTVGKPEGKLSCGSKVEATARLFSPNQSEHGPTRNPSISAASNVDFRLELERRLQQQHQTQVHSYDRPNASLKLTKSTKPSLTEPKLSQGSSPTNTITCGFLTIPRKKSAHLSSATPIPTSVDRAVLRANPPSPSLTHNPQISTNAFFPLSAAQAHLRPLKGSTEQKQQQQQSHKQTQQPPGGLPKPSLRSPKRSTPWLNPQTTKTAAPSSSANRCPNKSNDQSTKRLSWTGPDRLHRPSEGSAMRPQRFCLPTILSNSSTGLDSVDVVNQNQAPSSQVLIDRLMELVQRLETLRTDDPEPEQVIACAEQLETCRLDCSAFIDQATCSARAKFAFRDRYASLQQLSASLRSNRSKQSPDPTKLISTVVNTLQDILTELSKLTDSESNTTCAVDGHEDEDDAGEVKSVDGLRSPVSRPLRFAPVPTKLPQRVSE</sequence>
<evidence type="ECO:0000256" key="2">
    <source>
        <dbReference type="ARBA" id="ARBA00022553"/>
    </source>
</evidence>
<dbReference type="InterPro" id="IPR000719">
    <property type="entry name" value="Prot_kinase_dom"/>
</dbReference>
<dbReference type="SMART" id="SM00219">
    <property type="entry name" value="TyrKc"/>
    <property type="match status" value="1"/>
</dbReference>
<dbReference type="InterPro" id="IPR011009">
    <property type="entry name" value="Kinase-like_dom_sf"/>
</dbReference>
<dbReference type="SMART" id="SM00326">
    <property type="entry name" value="SH3"/>
    <property type="match status" value="1"/>
</dbReference>
<dbReference type="SMART" id="SM00252">
    <property type="entry name" value="SH2"/>
    <property type="match status" value="1"/>
</dbReference>